<keyword evidence="4 5" id="KW-0472">Membrane</keyword>
<dbReference type="Pfam" id="PF05128">
    <property type="entry name" value="DUF697"/>
    <property type="match status" value="1"/>
</dbReference>
<keyword evidence="2 5" id="KW-0812">Transmembrane</keyword>
<protein>
    <recommendedName>
        <fullName evidence="8">DUF697 domain-containing protein</fullName>
    </recommendedName>
</protein>
<dbReference type="InterPro" id="IPR021147">
    <property type="entry name" value="DUF697"/>
</dbReference>
<comment type="subcellular location">
    <subcellularLocation>
        <location evidence="1">Membrane</location>
        <topology evidence="1">Multi-pass membrane protein</topology>
    </subcellularLocation>
</comment>
<evidence type="ECO:0000256" key="3">
    <source>
        <dbReference type="ARBA" id="ARBA00022989"/>
    </source>
</evidence>
<dbReference type="GO" id="GO:0016020">
    <property type="term" value="C:membrane"/>
    <property type="evidence" value="ECO:0007669"/>
    <property type="project" value="UniProtKB-SubCell"/>
</dbReference>
<keyword evidence="3 5" id="KW-1133">Transmembrane helix</keyword>
<evidence type="ECO:0008006" key="8">
    <source>
        <dbReference type="Google" id="ProtNLM"/>
    </source>
</evidence>
<feature type="transmembrane region" description="Helical" evidence="5">
    <location>
        <begin position="7"/>
        <end position="25"/>
    </location>
</feature>
<proteinExistence type="predicted"/>
<name>A0A1E5G034_9FIRM</name>
<comment type="caution">
    <text evidence="6">The sequence shown here is derived from an EMBL/GenBank/DDBJ whole genome shotgun (WGS) entry which is preliminary data.</text>
</comment>
<evidence type="ECO:0000256" key="1">
    <source>
        <dbReference type="ARBA" id="ARBA00004141"/>
    </source>
</evidence>
<gene>
    <name evidence="6" type="ORF">BHF68_10595</name>
</gene>
<evidence type="ECO:0000313" key="6">
    <source>
        <dbReference type="EMBL" id="OEF95837.1"/>
    </source>
</evidence>
<evidence type="ECO:0000256" key="5">
    <source>
        <dbReference type="SAM" id="Phobius"/>
    </source>
</evidence>
<dbReference type="AlphaFoldDB" id="A0A1E5G034"/>
<evidence type="ECO:0000313" key="7">
    <source>
        <dbReference type="Proteomes" id="UP000094296"/>
    </source>
</evidence>
<sequence length="334" mass="36580">MFNDLKKLVTIICVVLAVFLAIIWLNQVAQLAGLAANFHPILGQAVLLVLVIGSLMAIIAPLIWFYRMPKSLVPPEAEGTEEYQEYIKLLGERLTTNKILIEHGVVVDSTDKKSIEEALVFLQERADESIKANASQVFIATAISQHGRLDGLIVLLAQMRMIWQVSRIFHQRPSIREMVYLYINVFTTALLVNQVEDIELMEEQIEPVIASVLGSTLVGGSVSNVLAGSNAVATVIINSVLQGSANAYLTLRVGVLTKKYCASVTKVEQQGLRHFAAVEAVGMLKGVVNESTAVVSKAVIRAAKRAGEESYQASKEFVVSTSKNFFGKFFKSKV</sequence>
<dbReference type="OrthoDB" id="384184at2"/>
<dbReference type="EMBL" id="MIJE01000034">
    <property type="protein sequence ID" value="OEF95837.1"/>
    <property type="molecule type" value="Genomic_DNA"/>
</dbReference>
<reference evidence="6 7" key="1">
    <citation type="submission" date="2016-09" db="EMBL/GenBank/DDBJ databases">
        <title>Draft genome sequence for the type strain of Desulfuribacillus alkaliarsenatis AHT28, an obligately anaerobic, sulfidogenic bacterium isolated from Russian soda lake sediments.</title>
        <authorList>
            <person name="Abin C.A."/>
            <person name="Hollibaugh J.T."/>
        </authorList>
    </citation>
    <scope>NUCLEOTIDE SEQUENCE [LARGE SCALE GENOMIC DNA]</scope>
    <source>
        <strain evidence="6 7">AHT28</strain>
    </source>
</reference>
<evidence type="ECO:0000256" key="2">
    <source>
        <dbReference type="ARBA" id="ARBA00022692"/>
    </source>
</evidence>
<keyword evidence="7" id="KW-1185">Reference proteome</keyword>
<accession>A0A1E5G034</accession>
<dbReference type="RefSeq" id="WP_069644109.1">
    <property type="nucleotide sequence ID" value="NZ_MIJE01000034.1"/>
</dbReference>
<evidence type="ECO:0000256" key="4">
    <source>
        <dbReference type="ARBA" id="ARBA00023136"/>
    </source>
</evidence>
<organism evidence="6 7">
    <name type="scientific">Desulfuribacillus alkaliarsenatis</name>
    <dbReference type="NCBI Taxonomy" id="766136"/>
    <lineage>
        <taxon>Bacteria</taxon>
        <taxon>Bacillati</taxon>
        <taxon>Bacillota</taxon>
        <taxon>Desulfuribacillia</taxon>
        <taxon>Desulfuribacillales</taxon>
        <taxon>Desulfuribacillaceae</taxon>
        <taxon>Desulfuribacillus</taxon>
    </lineage>
</organism>
<feature type="transmembrane region" description="Helical" evidence="5">
    <location>
        <begin position="45"/>
        <end position="66"/>
    </location>
</feature>
<dbReference type="Proteomes" id="UP000094296">
    <property type="component" value="Unassembled WGS sequence"/>
</dbReference>